<name>A0ABW3Q7P5_9BACT</name>
<dbReference type="Proteomes" id="UP001597116">
    <property type="component" value="Unassembled WGS sequence"/>
</dbReference>
<dbReference type="EMBL" id="JBHTLP010000008">
    <property type="protein sequence ID" value="MFD1141957.1"/>
    <property type="molecule type" value="Genomic_DNA"/>
</dbReference>
<protein>
    <submittedName>
        <fullName evidence="1">Uncharacterized protein</fullName>
    </submittedName>
</protein>
<evidence type="ECO:0000313" key="1">
    <source>
        <dbReference type="EMBL" id="MFD1141957.1"/>
    </source>
</evidence>
<dbReference type="RefSeq" id="WP_265992463.1">
    <property type="nucleotide sequence ID" value="NZ_CP110973.1"/>
</dbReference>
<keyword evidence="2" id="KW-1185">Reference proteome</keyword>
<accession>A0ABW3Q7P5</accession>
<gene>
    <name evidence="1" type="ORF">ACFQ4C_12595</name>
</gene>
<reference evidence="2" key="1">
    <citation type="journal article" date="2019" name="Int. J. Syst. Evol. Microbiol.">
        <title>The Global Catalogue of Microorganisms (GCM) 10K type strain sequencing project: providing services to taxonomists for standard genome sequencing and annotation.</title>
        <authorList>
            <consortium name="The Broad Institute Genomics Platform"/>
            <consortium name="The Broad Institute Genome Sequencing Center for Infectious Disease"/>
            <person name="Wu L."/>
            <person name="Ma J."/>
        </authorList>
    </citation>
    <scope>NUCLEOTIDE SEQUENCE [LARGE SCALE GENOMIC DNA]</scope>
    <source>
        <strain evidence="2">CCUG 55608</strain>
    </source>
</reference>
<proteinExistence type="predicted"/>
<organism evidence="1 2">
    <name type="scientific">Larkinella insperata</name>
    <dbReference type="NCBI Taxonomy" id="332158"/>
    <lineage>
        <taxon>Bacteria</taxon>
        <taxon>Pseudomonadati</taxon>
        <taxon>Bacteroidota</taxon>
        <taxon>Cytophagia</taxon>
        <taxon>Cytophagales</taxon>
        <taxon>Spirosomataceae</taxon>
        <taxon>Larkinella</taxon>
    </lineage>
</organism>
<evidence type="ECO:0000313" key="2">
    <source>
        <dbReference type="Proteomes" id="UP001597116"/>
    </source>
</evidence>
<sequence length="107" mass="11970">MNNYIAVHYNGNTSILTYTSTEDEARTHLAGLITSGEVRKNHTLSIVRVCDDSLVYYSNRSHSLETLLQKQAQPALNWSEFWLGSAQELLTKWSNKLVSLGVVAGSR</sequence>
<comment type="caution">
    <text evidence="1">The sequence shown here is derived from an EMBL/GenBank/DDBJ whole genome shotgun (WGS) entry which is preliminary data.</text>
</comment>